<keyword evidence="1" id="KW-0479">Metal-binding</keyword>
<accession>A0A813UK96</accession>
<dbReference type="PANTHER" id="PTHR12001">
    <property type="entry name" value="GERANYLGERANYL PYROPHOSPHATE SYNTHASE"/>
    <property type="match status" value="1"/>
</dbReference>
<dbReference type="AlphaFoldDB" id="A0A813UK96"/>
<feature type="compositionally biased region" description="Polar residues" evidence="3">
    <location>
        <begin position="244"/>
        <end position="253"/>
    </location>
</feature>
<dbReference type="Proteomes" id="UP000663891">
    <property type="component" value="Unassembled WGS sequence"/>
</dbReference>
<evidence type="ECO:0000256" key="1">
    <source>
        <dbReference type="ARBA" id="ARBA00022723"/>
    </source>
</evidence>
<dbReference type="Pfam" id="PF19086">
    <property type="entry name" value="Terpene_syn_C_2"/>
    <property type="match status" value="1"/>
</dbReference>
<dbReference type="InterPro" id="IPR033749">
    <property type="entry name" value="Polyprenyl_synt_CS"/>
</dbReference>
<dbReference type="SFLD" id="SFLDS00005">
    <property type="entry name" value="Isoprenoid_Synthase_Type_I"/>
    <property type="match status" value="1"/>
</dbReference>
<proteinExistence type="predicted"/>
<dbReference type="Pfam" id="PF00348">
    <property type="entry name" value="polyprenyl_synt"/>
    <property type="match status" value="2"/>
</dbReference>
<evidence type="ECO:0000256" key="2">
    <source>
        <dbReference type="ARBA" id="ARBA00022842"/>
    </source>
</evidence>
<dbReference type="EMBL" id="CAJNON010000032">
    <property type="protein sequence ID" value="CAF0828322.1"/>
    <property type="molecule type" value="Genomic_DNA"/>
</dbReference>
<dbReference type="CDD" id="cd00867">
    <property type="entry name" value="Trans_IPPS"/>
    <property type="match status" value="1"/>
</dbReference>
<dbReference type="InterPro" id="IPR008949">
    <property type="entry name" value="Isoprenoid_synthase_dom_sf"/>
</dbReference>
<dbReference type="SUPFAM" id="SSF48576">
    <property type="entry name" value="Terpenoid synthases"/>
    <property type="match status" value="3"/>
</dbReference>
<dbReference type="GO" id="GO:0046872">
    <property type="term" value="F:metal ion binding"/>
    <property type="evidence" value="ECO:0007669"/>
    <property type="project" value="UniProtKB-KW"/>
</dbReference>
<dbReference type="PROSITE" id="PS00723">
    <property type="entry name" value="POLYPRENYL_SYNTHASE_1"/>
    <property type="match status" value="2"/>
</dbReference>
<comment type="caution">
    <text evidence="4">The sequence shown here is derived from an EMBL/GenBank/DDBJ whole genome shotgun (WGS) entry which is preliminary data.</text>
</comment>
<evidence type="ECO:0000313" key="5">
    <source>
        <dbReference type="Proteomes" id="UP000663891"/>
    </source>
</evidence>
<dbReference type="OrthoDB" id="6921389at2759"/>
<evidence type="ECO:0000256" key="3">
    <source>
        <dbReference type="SAM" id="MobiDB-lite"/>
    </source>
</evidence>
<dbReference type="CDD" id="cd00685">
    <property type="entry name" value="Trans_IPPS_HT"/>
    <property type="match status" value="1"/>
</dbReference>
<gene>
    <name evidence="4" type="ORF">VCS650_LOCUS5459</name>
</gene>
<dbReference type="GO" id="GO:0004659">
    <property type="term" value="F:prenyltransferase activity"/>
    <property type="evidence" value="ECO:0007669"/>
    <property type="project" value="InterPro"/>
</dbReference>
<dbReference type="PANTHER" id="PTHR12001:SF44">
    <property type="entry name" value="GERANYLGERANYL PYROPHOSPHATE SYNTHASE"/>
    <property type="match status" value="1"/>
</dbReference>
<keyword evidence="2" id="KW-0460">Magnesium</keyword>
<feature type="region of interest" description="Disordered" evidence="3">
    <location>
        <begin position="435"/>
        <end position="455"/>
    </location>
</feature>
<dbReference type="GO" id="GO:0008299">
    <property type="term" value="P:isoprenoid biosynthetic process"/>
    <property type="evidence" value="ECO:0007669"/>
    <property type="project" value="InterPro"/>
</dbReference>
<feature type="compositionally biased region" description="Polar residues" evidence="3">
    <location>
        <begin position="261"/>
        <end position="275"/>
    </location>
</feature>
<reference evidence="4" key="1">
    <citation type="submission" date="2021-02" db="EMBL/GenBank/DDBJ databases">
        <authorList>
            <person name="Nowell W R."/>
        </authorList>
    </citation>
    <scope>NUCLEOTIDE SEQUENCE</scope>
</reference>
<evidence type="ECO:0000313" key="4">
    <source>
        <dbReference type="EMBL" id="CAF0828322.1"/>
    </source>
</evidence>
<feature type="region of interest" description="Disordered" evidence="3">
    <location>
        <begin position="244"/>
        <end position="275"/>
    </location>
</feature>
<sequence length="776" mass="89365">MLCNISDACQPAGTFKPLTLFASVTHEWWQRILAYTTPVFQQRFKTTFRDTVEASFRQETYEKDHQTLPDLKTYIELRRNTCYGPMTYTLIEFSLGFDLPDECLANETLKRLMNCMVDAASWTNDIYSFNVEQSEGQYNLISVLMNANPPLSIQQAMDQAGQMVIDEYAHFERLQRQLPSWGADIDDQVEKYVDGLGKVIRGNLCWCFETQKYFGSETEEVKRTRCIKLLPPTTTVQENLLHSQKNAKVSSSTHKGKDNAHQLNDSQNKMNHNMDINSNGNLDDILEPFNYLKSLPGKNVRSKLIEALNYWFQVSEEKFKIIDEIMGMLHNASLLMDDIEDGSALRRGSPVAHLIYGTPLTINAAELVCFLAIQKAYTLNNPNVGRILIGNLCWCFETQKYFGSETEEVKRTRCIKLLPPTTTVQENILHSQKNAKISSSNHKGKDNAHQLNDSQSKMNHNMDNNNCENLDDILEPFNYLKSLPGKNVRSKLIEAFNYWFQVSEEKFKIIDEIMGMLHNASLLMDDIEDGSELRRGSPVAHFIYGTPLTINAAELVCFLAIQKAYTLDNPDVGRILIDHLVDLHKGQGYDIWWRENNICPTEENYYKMIDNKCGGLFHLTLDLLKTCSPVNLTEEKTKAINELCQTFGLFFQIRDDYCNLVSIEYTQKKTFCEDLTEGKYSFPIIHAIQNRPHDNRVQNILKQRTNNMNLKREVVKLLHDFGSIKYTKDKCMKLADECYGLIKKLEDNIHFRIIMNHLTLIFDDSTQNDSMQSKHT</sequence>
<dbReference type="Gene3D" id="1.10.600.10">
    <property type="entry name" value="Farnesyl Diphosphate Synthase"/>
    <property type="match status" value="3"/>
</dbReference>
<evidence type="ECO:0008006" key="6">
    <source>
        <dbReference type="Google" id="ProtNLM"/>
    </source>
</evidence>
<organism evidence="4 5">
    <name type="scientific">Adineta steineri</name>
    <dbReference type="NCBI Taxonomy" id="433720"/>
    <lineage>
        <taxon>Eukaryota</taxon>
        <taxon>Metazoa</taxon>
        <taxon>Spiralia</taxon>
        <taxon>Gnathifera</taxon>
        <taxon>Rotifera</taxon>
        <taxon>Eurotatoria</taxon>
        <taxon>Bdelloidea</taxon>
        <taxon>Adinetida</taxon>
        <taxon>Adinetidae</taxon>
        <taxon>Adineta</taxon>
    </lineage>
</organism>
<dbReference type="InterPro" id="IPR000092">
    <property type="entry name" value="Polyprenyl_synt"/>
</dbReference>
<dbReference type="PROSITE" id="PS00444">
    <property type="entry name" value="POLYPRENYL_SYNTHASE_2"/>
    <property type="match status" value="1"/>
</dbReference>
<protein>
    <recommendedName>
        <fullName evidence="6">Geranylgeranyl pyrophosphate synthase</fullName>
    </recommendedName>
</protein>
<name>A0A813UK96_9BILA</name>